<evidence type="ECO:0000256" key="1">
    <source>
        <dbReference type="SAM" id="MobiDB-lite"/>
    </source>
</evidence>
<dbReference type="AlphaFoldDB" id="A0A2I0SY51"/>
<accession>A0A2I0SY51</accession>
<name>A0A2I0SY51_9ACTN</name>
<comment type="caution">
    <text evidence="2">The sequence shown here is derived from an EMBL/GenBank/DDBJ whole genome shotgun (WGS) entry which is preliminary data.</text>
</comment>
<proteinExistence type="predicted"/>
<feature type="region of interest" description="Disordered" evidence="1">
    <location>
        <begin position="50"/>
        <end position="85"/>
    </location>
</feature>
<evidence type="ECO:0000313" key="3">
    <source>
        <dbReference type="Proteomes" id="UP000236178"/>
    </source>
</evidence>
<evidence type="ECO:0000313" key="2">
    <source>
        <dbReference type="EMBL" id="PKT74874.1"/>
    </source>
</evidence>
<keyword evidence="3" id="KW-1185">Reference proteome</keyword>
<sequence length="110" mass="11433">MLKPTDEQQAAADAFHVGRHLALRVGAGTGRTTTLAELARATALDCEARALPRPPGNAACRRPGPGDVLRGPGLRSFHAPVGSRPGGVMPWCGPCGRVRSRCRGRGTRGG</sequence>
<dbReference type="EMBL" id="PJOS01000001">
    <property type="protein sequence ID" value="PKT74874.1"/>
    <property type="molecule type" value="Genomic_DNA"/>
</dbReference>
<protein>
    <recommendedName>
        <fullName evidence="4">UvrD-like helicase ATP-binding domain-containing protein</fullName>
    </recommendedName>
</protein>
<organism evidence="2 3">
    <name type="scientific">Streptomyces populi</name>
    <dbReference type="NCBI Taxonomy" id="2058924"/>
    <lineage>
        <taxon>Bacteria</taxon>
        <taxon>Bacillati</taxon>
        <taxon>Actinomycetota</taxon>
        <taxon>Actinomycetes</taxon>
        <taxon>Kitasatosporales</taxon>
        <taxon>Streptomycetaceae</taxon>
        <taxon>Streptomyces</taxon>
    </lineage>
</organism>
<dbReference type="Proteomes" id="UP000236178">
    <property type="component" value="Unassembled WGS sequence"/>
</dbReference>
<gene>
    <name evidence="2" type="ORF">CW362_00270</name>
</gene>
<evidence type="ECO:0008006" key="4">
    <source>
        <dbReference type="Google" id="ProtNLM"/>
    </source>
</evidence>
<reference evidence="2 3" key="1">
    <citation type="submission" date="2017-12" db="EMBL/GenBank/DDBJ databases">
        <title>Streptomyces populusis sp. nov., a novel endophytic actinobacterium isolated from stems of Populus adenopoda Maxim.</title>
        <authorList>
            <person name="Wang Z."/>
        </authorList>
    </citation>
    <scope>NUCLEOTIDE SEQUENCE [LARGE SCALE GENOMIC DNA]</scope>
    <source>
        <strain evidence="2 3">A249</strain>
    </source>
</reference>